<dbReference type="Gene3D" id="3.30.70.330">
    <property type="match status" value="1"/>
</dbReference>
<evidence type="ECO:0000256" key="15">
    <source>
        <dbReference type="ARBA" id="ARBA00022927"/>
    </source>
</evidence>
<dbReference type="GO" id="GO:0005737">
    <property type="term" value="C:cytoplasm"/>
    <property type="evidence" value="ECO:0007669"/>
    <property type="project" value="UniProtKB-SubCell"/>
</dbReference>
<keyword evidence="9" id="KW-0963">Cytoplasm</keyword>
<evidence type="ECO:0000313" key="30">
    <source>
        <dbReference type="EMBL" id="GFG38577.1"/>
    </source>
</evidence>
<keyword evidence="21" id="KW-0012">Acyltransferase</keyword>
<dbReference type="Gene3D" id="1.25.40.990">
    <property type="match status" value="1"/>
</dbReference>
<dbReference type="GO" id="GO:0005643">
    <property type="term" value="C:nuclear pore"/>
    <property type="evidence" value="ECO:0007669"/>
    <property type="project" value="UniProtKB-SubCell"/>
</dbReference>
<keyword evidence="11" id="KW-0808">Transferase</keyword>
<evidence type="ECO:0000256" key="19">
    <source>
        <dbReference type="ARBA" id="ARBA00023132"/>
    </source>
</evidence>
<evidence type="ECO:0000256" key="21">
    <source>
        <dbReference type="ARBA" id="ARBA00023315"/>
    </source>
</evidence>
<feature type="coiled-coil region" evidence="26">
    <location>
        <begin position="799"/>
        <end position="826"/>
    </location>
</feature>
<dbReference type="PANTHER" id="PTHR12436:SF3">
    <property type="entry name" value="GERMINAL-CENTER ASSOCIATED NUCLEAR PROTEIN"/>
    <property type="match status" value="1"/>
</dbReference>
<feature type="signal peptide" evidence="28">
    <location>
        <begin position="1"/>
        <end position="21"/>
    </location>
</feature>
<evidence type="ECO:0000256" key="2">
    <source>
        <dbReference type="ARBA" id="ARBA00004496"/>
    </source>
</evidence>
<comment type="subcellular location">
    <subcellularLocation>
        <location evidence="1">Chromosome</location>
    </subcellularLocation>
    <subcellularLocation>
        <location evidence="2">Cytoplasm</location>
    </subcellularLocation>
    <subcellularLocation>
        <location evidence="3">Nucleus</location>
        <location evidence="3">Nuclear pore complex</location>
    </subcellularLocation>
    <subcellularLocation>
        <location evidence="4">Nucleus</location>
        <location evidence="4">Nucleoplasm</location>
    </subcellularLocation>
</comment>
<feature type="domain" description="RRM" evidence="29">
    <location>
        <begin position="43"/>
        <end position="114"/>
    </location>
</feature>
<keyword evidence="14 25" id="KW-0694">RNA-binding</keyword>
<evidence type="ECO:0000256" key="12">
    <source>
        <dbReference type="ARBA" id="ARBA00022816"/>
    </source>
</evidence>
<dbReference type="EC" id="2.3.1.48" evidence="5"/>
<dbReference type="GO" id="GO:0005654">
    <property type="term" value="C:nucleoplasm"/>
    <property type="evidence" value="ECO:0007669"/>
    <property type="project" value="UniProtKB-SubCell"/>
</dbReference>
<dbReference type="OrthoDB" id="21502at2759"/>
<dbReference type="GO" id="GO:0070390">
    <property type="term" value="C:transcription export complex 2"/>
    <property type="evidence" value="ECO:0007669"/>
    <property type="project" value="TreeGrafter"/>
</dbReference>
<evidence type="ECO:0000256" key="17">
    <source>
        <dbReference type="ARBA" id="ARBA00023010"/>
    </source>
</evidence>
<dbReference type="GO" id="GO:0015031">
    <property type="term" value="P:protein transport"/>
    <property type="evidence" value="ECO:0007669"/>
    <property type="project" value="UniProtKB-KW"/>
</dbReference>
<evidence type="ECO:0000256" key="8">
    <source>
        <dbReference type="ARBA" id="ARBA00022481"/>
    </source>
</evidence>
<dbReference type="InterPro" id="IPR045107">
    <property type="entry name" value="SAC3/GANP/THP3"/>
</dbReference>
<dbReference type="InterPro" id="IPR000504">
    <property type="entry name" value="RRM_dom"/>
</dbReference>
<evidence type="ECO:0000256" key="3">
    <source>
        <dbReference type="ARBA" id="ARBA00004567"/>
    </source>
</evidence>
<evidence type="ECO:0000256" key="10">
    <source>
        <dbReference type="ARBA" id="ARBA00022553"/>
    </source>
</evidence>
<feature type="region of interest" description="Disordered" evidence="27">
    <location>
        <begin position="306"/>
        <end position="337"/>
    </location>
</feature>
<dbReference type="GO" id="GO:0003723">
    <property type="term" value="F:RNA binding"/>
    <property type="evidence" value="ECO:0007669"/>
    <property type="project" value="UniProtKB-UniRule"/>
</dbReference>
<feature type="compositionally biased region" description="Polar residues" evidence="27">
    <location>
        <begin position="124"/>
        <end position="147"/>
    </location>
</feature>
<evidence type="ECO:0000256" key="22">
    <source>
        <dbReference type="ARBA" id="ARBA00038443"/>
    </source>
</evidence>
<dbReference type="Proteomes" id="UP000502823">
    <property type="component" value="Unassembled WGS sequence"/>
</dbReference>
<gene>
    <name evidence="30" type="ORF">Cfor_01631</name>
</gene>
<evidence type="ECO:0000256" key="18">
    <source>
        <dbReference type="ARBA" id="ARBA00023054"/>
    </source>
</evidence>
<evidence type="ECO:0000256" key="13">
    <source>
        <dbReference type="ARBA" id="ARBA00022859"/>
    </source>
</evidence>
<keyword evidence="15" id="KW-0653">Protein transport</keyword>
<evidence type="ECO:0000256" key="6">
    <source>
        <dbReference type="ARBA" id="ARBA00022448"/>
    </source>
</evidence>
<keyword evidence="28" id="KW-0732">Signal</keyword>
<evidence type="ECO:0000259" key="29">
    <source>
        <dbReference type="PROSITE" id="PS50102"/>
    </source>
</evidence>
<evidence type="ECO:0000256" key="28">
    <source>
        <dbReference type="SAM" id="SignalP"/>
    </source>
</evidence>
<organism evidence="30 31">
    <name type="scientific">Coptotermes formosanus</name>
    <name type="common">Formosan subterranean termite</name>
    <dbReference type="NCBI Taxonomy" id="36987"/>
    <lineage>
        <taxon>Eukaryota</taxon>
        <taxon>Metazoa</taxon>
        <taxon>Ecdysozoa</taxon>
        <taxon>Arthropoda</taxon>
        <taxon>Hexapoda</taxon>
        <taxon>Insecta</taxon>
        <taxon>Pterygota</taxon>
        <taxon>Neoptera</taxon>
        <taxon>Polyneoptera</taxon>
        <taxon>Dictyoptera</taxon>
        <taxon>Blattodea</taxon>
        <taxon>Blattoidea</taxon>
        <taxon>Termitoidae</taxon>
        <taxon>Rhinotermitidae</taxon>
        <taxon>Coptotermes</taxon>
    </lineage>
</organism>
<dbReference type="FunFam" id="1.25.40.990:FF:000003">
    <property type="entry name" value="germinal-center associated nuclear protein isoform X2"/>
    <property type="match status" value="1"/>
</dbReference>
<feature type="compositionally biased region" description="Low complexity" evidence="27">
    <location>
        <begin position="277"/>
        <end position="288"/>
    </location>
</feature>
<keyword evidence="31" id="KW-1185">Reference proteome</keyword>
<comment type="caution">
    <text evidence="30">The sequence shown here is derived from an EMBL/GenBank/DDBJ whole genome shotgun (WGS) entry which is preliminary data.</text>
</comment>
<comment type="similarity">
    <text evidence="22">Belongs to the SAC3 family.</text>
</comment>
<evidence type="ECO:0000256" key="26">
    <source>
        <dbReference type="SAM" id="Coils"/>
    </source>
</evidence>
<dbReference type="Pfam" id="PF03399">
    <property type="entry name" value="SAC3_GANP"/>
    <property type="match status" value="1"/>
</dbReference>
<evidence type="ECO:0000256" key="1">
    <source>
        <dbReference type="ARBA" id="ARBA00004286"/>
    </source>
</evidence>
<evidence type="ECO:0000313" key="31">
    <source>
        <dbReference type="Proteomes" id="UP000502823"/>
    </source>
</evidence>
<dbReference type="GO" id="GO:0002376">
    <property type="term" value="P:immune system process"/>
    <property type="evidence" value="ECO:0007669"/>
    <property type="project" value="UniProtKB-KW"/>
</dbReference>
<feature type="region of interest" description="Disordered" evidence="27">
    <location>
        <begin position="248"/>
        <end position="288"/>
    </location>
</feature>
<evidence type="ECO:0000256" key="9">
    <source>
        <dbReference type="ARBA" id="ARBA00022490"/>
    </source>
</evidence>
<keyword evidence="6" id="KW-0813">Transport</keyword>
<name>A0A6L2Q9U7_COPFO</name>
<sequence>MGWLLLHSHLQHILLRPMCSACYTDSPEKCSPSSSASAVHDLKNLYCCDIPDSMMDRDLLHSHFEQFGHVVRIYLSVKRKSCTVHFDSHHSAALAKDRGTNIKDSVIKLFWSRPAKSSGRLKDNSSAAPSVHTVPSRTSVQSRSQPEVVSHMTRKSANDDLPKQSAVQESPLRLRRFRTTSASAQDRNRMRIRQLLYSRKGRFAKALDVRKEKSTEDGENIFSYPVGGRAYEMPDEVKDELNVMACNEDRKRVSDGSRTSSFGSHRTSRQSSKGSVLNSSDNSVTSFSSSDLSQIRGAVLRDSVEGLSNSPLSASGLASTSTSTSPSSPLKTKTRMRKTATVAHQLNALRELREQWNTKLKQENHSAEDRYQVLELRDKILRIQRGKISDLSKAVVIRGTCQDMCPEKERYQRESRHQVALYEYQVDVSKGMVMDDALAVKQYSRSSAAQEEPLPHDLRPPHILRMTMDYLLVKIMDRCENKDENLGEWYHFLWDRTRGIRKDITQQLLCDNEAVSLVEQCARFHIHCSERLVAEDTSVFDSKINSENLTKCLQTLKYMYHDMALKGITCPNEAEFRGYIILLNLNDANFMWDIKGLNAKIINSEPVRFAVEVSLALSMNNYVRFFKLVRSTTYLNACILLRYFYQVRSKALLSIVKSHCPRIAQSVLTIQDLTRWLAFENAKDAAVFCDHFGLRLGAFNTEVILCKDALHSPSHQLPVGRAVSLIEMKRTCSVGEVVKGAPLTSDTFQNYTPRCSFNKDGSIKQEVLDTVNEVVNLETAGPPQQVETQETDMSDDIAKMSELDRIRHQEQAIEEAETRKSNELMEDMLSEIIQEEFQIFNDRLTNVGILELDEMVLDVTCNLTREIFKEVVAIEKDIARKKAKEIARKKEEERQKQLEAICTEILEEFLSDLMTELIKDVCQKEEEYFNELCLQYLTSIVSEVTMEECENVVKDVIRNERLQLLLQKQQVSDLRKYFSVWRSSVRRSKLYSKCMAEFPAWISTMSLKEQVAHLETPQAINKTVAKFTVPTCTMEVMNKIPVFDIVSCELYINPKREYSVEKYFKMVVSIPGEVESPTYGWFIKQFTENVLSTNSDSCSHNQSEPLMLERKLLSAASQLAVSVRCLVGPDMIEGGLSNPDAMAGTNGLIFLMCHDSTSTELTRSRLHEVMKAKHHYGGIPVAFLMTRYVDSEKLEVDLDIEELVHETGIRISRIFHRKPKCKSGLEDMFCRAIFWLAQNADDVPVPYCTTAEHVVYQYLGDPLWEKFHVHEEAVDEVTDMKMDLELLVHIHNRACSELLEIITDETLNKCTIGAPEFVQYAPSVKLNECSSTRLYEIMPPYFGSTEYRNSLVKLFKSIKFKPVTKWSPDTPEQLYNLLMDYCLQNSISVEGFNEVSMFVSVCLHQMHAAITHPNWSQAAMCCIPWIAVFKLLFKYKLKEFDFRDCLSQNQEYGIMVAMNRERISTFIENQWLYYVRIMKDKGMSYPPPELQTAVSDSAMDGTNVSGGKRKVHEDIGVEKKRSKQLIFVNVEGVNTALQKLSGLLDGCSSKQQELGQKLKTALCGDGIFTEPAASSQ</sequence>
<protein>
    <recommendedName>
        <fullName evidence="24">Germinal-center associated nuclear protein</fullName>
        <ecNumber evidence="5">2.3.1.48</ecNumber>
    </recommendedName>
</protein>
<keyword evidence="7" id="KW-0158">Chromosome</keyword>
<evidence type="ECO:0000256" key="7">
    <source>
        <dbReference type="ARBA" id="ARBA00022454"/>
    </source>
</evidence>
<dbReference type="GO" id="GO:0006406">
    <property type="term" value="P:mRNA export from nucleus"/>
    <property type="evidence" value="ECO:0007669"/>
    <property type="project" value="TreeGrafter"/>
</dbReference>
<dbReference type="EMBL" id="BLKM01012994">
    <property type="protein sequence ID" value="GFG38577.1"/>
    <property type="molecule type" value="Genomic_DNA"/>
</dbReference>
<dbReference type="InterPro" id="IPR035979">
    <property type="entry name" value="RBD_domain_sf"/>
</dbReference>
<comment type="function">
    <text evidence="23">As a component of the TREX-2 complex, involved in the export of mRNAs to the cytoplasm through the nuclear pores. Through the acetylation of histones, affects the assembly of nucleosomes at immunoglobulin variable region genes and promotes the recruitment and positioning of transcription complex to favor DNA cytosine deaminase AICDA/AID targeting, hence promoting somatic hypermutations.</text>
</comment>
<evidence type="ECO:0000256" key="11">
    <source>
        <dbReference type="ARBA" id="ARBA00022679"/>
    </source>
</evidence>
<reference evidence="31" key="1">
    <citation type="submission" date="2020-01" db="EMBL/GenBank/DDBJ databases">
        <title>Draft genome sequence of the Termite Coptotermes fromosanus.</title>
        <authorList>
            <person name="Itakura S."/>
            <person name="Yosikawa Y."/>
            <person name="Umezawa K."/>
        </authorList>
    </citation>
    <scope>NUCLEOTIDE SEQUENCE [LARGE SCALE GENOMIC DNA]</scope>
</reference>
<evidence type="ECO:0000256" key="20">
    <source>
        <dbReference type="ARBA" id="ARBA00023242"/>
    </source>
</evidence>
<keyword evidence="19" id="KW-0906">Nuclear pore complex</keyword>
<evidence type="ECO:0000256" key="25">
    <source>
        <dbReference type="PROSITE-ProRule" id="PRU00176"/>
    </source>
</evidence>
<evidence type="ECO:0000256" key="27">
    <source>
        <dbReference type="SAM" id="MobiDB-lite"/>
    </source>
</evidence>
<dbReference type="InterPro" id="IPR005062">
    <property type="entry name" value="SAC3/GANP/THP3_conserved"/>
</dbReference>
<keyword evidence="10" id="KW-0597">Phosphoprotein</keyword>
<keyword evidence="18 26" id="KW-0175">Coiled coil</keyword>
<dbReference type="SMART" id="SM00360">
    <property type="entry name" value="RRM"/>
    <property type="match status" value="1"/>
</dbReference>
<evidence type="ECO:0000256" key="24">
    <source>
        <dbReference type="ARBA" id="ARBA00069544"/>
    </source>
</evidence>
<feature type="chain" id="PRO_5027060899" description="Germinal-center associated nuclear protein" evidence="28">
    <location>
        <begin position="22"/>
        <end position="1576"/>
    </location>
</feature>
<dbReference type="GO" id="GO:0005694">
    <property type="term" value="C:chromosome"/>
    <property type="evidence" value="ECO:0007669"/>
    <property type="project" value="UniProtKB-SubCell"/>
</dbReference>
<evidence type="ECO:0000256" key="14">
    <source>
        <dbReference type="ARBA" id="ARBA00022884"/>
    </source>
</evidence>
<accession>A0A6L2Q9U7</accession>
<feature type="coiled-coil region" evidence="26">
    <location>
        <begin position="346"/>
        <end position="377"/>
    </location>
</feature>
<proteinExistence type="inferred from homology"/>
<keyword evidence="13" id="KW-0391">Immunity</keyword>
<dbReference type="PROSITE" id="PS50102">
    <property type="entry name" value="RRM"/>
    <property type="match status" value="1"/>
</dbReference>
<evidence type="ECO:0000256" key="4">
    <source>
        <dbReference type="ARBA" id="ARBA00004642"/>
    </source>
</evidence>
<keyword evidence="17" id="KW-0811">Translocation</keyword>
<feature type="compositionally biased region" description="Low complexity" evidence="27">
    <location>
        <begin position="310"/>
        <end position="331"/>
    </location>
</feature>
<keyword evidence="20" id="KW-0539">Nucleus</keyword>
<feature type="coiled-coil region" evidence="26">
    <location>
        <begin position="876"/>
        <end position="908"/>
    </location>
</feature>
<keyword evidence="12" id="KW-0509">mRNA transport</keyword>
<feature type="region of interest" description="Disordered" evidence="27">
    <location>
        <begin position="116"/>
        <end position="186"/>
    </location>
</feature>
<dbReference type="InParanoid" id="A0A6L2Q9U7"/>
<evidence type="ECO:0000256" key="23">
    <source>
        <dbReference type="ARBA" id="ARBA00055631"/>
    </source>
</evidence>
<dbReference type="GO" id="GO:0061733">
    <property type="term" value="F:protein-lysine-acetyltransferase activity"/>
    <property type="evidence" value="ECO:0007669"/>
    <property type="project" value="UniProtKB-EC"/>
</dbReference>
<feature type="compositionally biased region" description="Polar residues" evidence="27">
    <location>
        <begin position="256"/>
        <end position="276"/>
    </location>
</feature>
<dbReference type="InterPro" id="IPR012677">
    <property type="entry name" value="Nucleotide-bd_a/b_plait_sf"/>
</dbReference>
<evidence type="ECO:0000256" key="5">
    <source>
        <dbReference type="ARBA" id="ARBA00013184"/>
    </source>
</evidence>
<keyword evidence="16" id="KW-0007">Acetylation</keyword>
<dbReference type="PANTHER" id="PTHR12436">
    <property type="entry name" value="80 KDA MCM3-ASSOCIATED PROTEIN"/>
    <property type="match status" value="1"/>
</dbReference>
<dbReference type="SUPFAM" id="SSF54928">
    <property type="entry name" value="RNA-binding domain, RBD"/>
    <property type="match status" value="1"/>
</dbReference>
<dbReference type="Pfam" id="PF00076">
    <property type="entry name" value="RRM_1"/>
    <property type="match status" value="1"/>
</dbReference>
<keyword evidence="8" id="KW-0488">Methylation</keyword>
<evidence type="ECO:0000256" key="16">
    <source>
        <dbReference type="ARBA" id="ARBA00022990"/>
    </source>
</evidence>